<protein>
    <submittedName>
        <fullName evidence="2">Uncharacterized protein</fullName>
    </submittedName>
</protein>
<proteinExistence type="predicted"/>
<name>A0A1T5K723_9BACT</name>
<feature type="transmembrane region" description="Helical" evidence="1">
    <location>
        <begin position="12"/>
        <end position="39"/>
    </location>
</feature>
<dbReference type="AlphaFoldDB" id="A0A1T5K723"/>
<reference evidence="2 3" key="1">
    <citation type="submission" date="2017-02" db="EMBL/GenBank/DDBJ databases">
        <authorList>
            <person name="Peterson S.W."/>
        </authorList>
    </citation>
    <scope>NUCLEOTIDE SEQUENCE [LARGE SCALE GENOMIC DNA]</scope>
    <source>
        <strain evidence="2 3">DSM 25262</strain>
    </source>
</reference>
<keyword evidence="1" id="KW-1133">Transmembrane helix</keyword>
<dbReference type="RefSeq" id="WP_143785670.1">
    <property type="nucleotide sequence ID" value="NZ_FUZU01000001.1"/>
</dbReference>
<keyword evidence="1" id="KW-0812">Transmembrane</keyword>
<dbReference type="OrthoDB" id="1004942at2"/>
<dbReference type="STRING" id="688867.SAMN05660236_1882"/>
<gene>
    <name evidence="2" type="ORF">SAMN05660236_1882</name>
</gene>
<dbReference type="EMBL" id="FUZU01000001">
    <property type="protein sequence ID" value="SKC59424.1"/>
    <property type="molecule type" value="Genomic_DNA"/>
</dbReference>
<sequence>MSIRRFVRYRVNAGILQLTLGISVIISVLCASMILLAYYNKLNYLRKDINLKLRNNSLSGINYLMSSNRESVPFNKPLQIDLFGDENDSVTLIRKPWGVFELLVSVATQGAHDFSRAAIVAHVPDEKGKSALYMPDNNAPVYLAGNVLLKGQVYASARKFSSGYIDGKDYKRDRFVYGDIKKSEATMPALDTTLLWEAGSILKGQKNSYLLYSTDRLPARSSFSTPETNHYFSNQSIDLEDSIQGNLIIQSAIKIRVTSQSHLSNVILIAPEIDIDKGVIGSFQCFAERSITVGAECFLQFPSALVLIGKDNDSTIVIRRDAVVQGFAIIQGHGTAIGSKGTFKIEDKGIFHGMAYINGSSDIQGELWGHLTTRSTQVKVESTVYGNYILDGEINASKRSPYLPATSLWGYSEEMIIAKWLP</sequence>
<organism evidence="2 3">
    <name type="scientific">Ohtaekwangia koreensis</name>
    <dbReference type="NCBI Taxonomy" id="688867"/>
    <lineage>
        <taxon>Bacteria</taxon>
        <taxon>Pseudomonadati</taxon>
        <taxon>Bacteroidota</taxon>
        <taxon>Cytophagia</taxon>
        <taxon>Cytophagales</taxon>
        <taxon>Fulvivirgaceae</taxon>
        <taxon>Ohtaekwangia</taxon>
    </lineage>
</organism>
<evidence type="ECO:0000313" key="3">
    <source>
        <dbReference type="Proteomes" id="UP000190961"/>
    </source>
</evidence>
<accession>A0A1T5K723</accession>
<keyword evidence="3" id="KW-1185">Reference proteome</keyword>
<dbReference type="Proteomes" id="UP000190961">
    <property type="component" value="Unassembled WGS sequence"/>
</dbReference>
<keyword evidence="1" id="KW-0472">Membrane</keyword>
<evidence type="ECO:0000313" key="2">
    <source>
        <dbReference type="EMBL" id="SKC59424.1"/>
    </source>
</evidence>
<evidence type="ECO:0000256" key="1">
    <source>
        <dbReference type="SAM" id="Phobius"/>
    </source>
</evidence>